<evidence type="ECO:0000256" key="1">
    <source>
        <dbReference type="SAM" id="MobiDB-lite"/>
    </source>
</evidence>
<feature type="region of interest" description="Disordered" evidence="1">
    <location>
        <begin position="1"/>
        <end position="98"/>
    </location>
</feature>
<evidence type="ECO:0000313" key="3">
    <source>
        <dbReference type="EMBL" id="QPH02598.1"/>
    </source>
</evidence>
<dbReference type="InterPro" id="IPR024535">
    <property type="entry name" value="RHGA/B-epi-like_pectate_lyase"/>
</dbReference>
<sequence>MADAETDSSGVSPANDGAPFLAPPQGSSVRPGLSGTSAPRPHNPHNGQESQDRGGYHDRRFKRLGPNANDGRRAHRATIQNSTRVDRRSRKSHRSSPSSCFGFMMGLSTIVSASLLALRLFTLPISAAPSTGVQEASSQNVLATGSNWWMASIQRQGKPAFGGANFKVYRNVKDYGAKGDGSTDDTVAINHAITDGQRCGQGCDSSTTTPALVYFPPGTYVVSKPIVPYYYTQLVGDAVAVPTIKAAANFAGIAVIDSDPYDNKGNNWYTNQNNFFRQVRNFKIDLTGLPKSTGTGIHWQVAQATSLQNIEFNMIRDSSSDNKQQGIFMDNGSGGFMSDLTFNGGSIGAFLGNQQFTTRNLKFNNCNTAIYMNWNWVWTFHGVSINNCGVGINMANGGNVQTVGSVIIADSTFCNTPVGIVTLYNPKQSGTNGTLIMDNVDMTKNVPVAVQNGGTKQTILAGNALVSSWAQGRSYSGTTAGKASQGPRNAVAKPAALTDGSGKVVTRSKPQYNDVPASKFVSVKSKGAKGDGKTDDTAAIQAVFNSIGSDEIVYFDHGAYVITNTVTVPKNVKVVGEIWPLILAGGNSNFKDMSNPKPVFQVGQPGDVGNVEMQDLVFETQGPQPGAILMQFNVAGQTKGSAALWDVHFRVGGSAGTQLQSDKCSKTPNVRTSPDPQCIGAFMLVHVTKSASPYFENTWFWVADHELDLGDHNQINIYNGRGVLIESTKGAWLWGTSSEHSQLYNYQLTNAQNVYMALIQTETAYMQGNPDAKVPFTVNSKFSDPDFSKCTSAKCARTWGLRVQNSSNVLVYGGGLYSFYDNYAQPCVNANNCQDNMISIENSKVGLFGISTKASVSMLNLNGQMTAKDVDNRNNFCAAIAAFESS</sequence>
<feature type="region of interest" description="Disordered" evidence="1">
    <location>
        <begin position="476"/>
        <end position="509"/>
    </location>
</feature>
<evidence type="ECO:0000259" key="2">
    <source>
        <dbReference type="Pfam" id="PF12708"/>
    </source>
</evidence>
<protein>
    <recommendedName>
        <fullName evidence="2">Rhamnogalacturonase A/B/Epimerase-like pectate lyase domain-containing protein</fullName>
    </recommendedName>
</protein>
<dbReference type="FunFam" id="2.160.20.10:FF:000026">
    <property type="entry name" value="Exo-beta-1,3-glucanase Exg0"/>
    <property type="match status" value="1"/>
</dbReference>
<dbReference type="Proteomes" id="UP000594364">
    <property type="component" value="Chromosome 3"/>
</dbReference>
<dbReference type="InterPro" id="IPR039279">
    <property type="entry name" value="QRT3-like"/>
</dbReference>
<feature type="domain" description="Rhamnogalacturonase A/B/Epimerase-like pectate lyase" evidence="2">
    <location>
        <begin position="520"/>
        <end position="594"/>
    </location>
</feature>
<dbReference type="Gene3D" id="2.160.20.10">
    <property type="entry name" value="Single-stranded right-handed beta-helix, Pectin lyase-like"/>
    <property type="match status" value="2"/>
</dbReference>
<reference evidence="3 4" key="1">
    <citation type="journal article" date="2018" name="PLoS Genet.">
        <title>Repeat elements organise 3D genome structure and mediate transcription in the filamentous fungus Epichloe festucae.</title>
        <authorList>
            <person name="Winter D.J."/>
            <person name="Ganley A.R.D."/>
            <person name="Young C.A."/>
            <person name="Liachko I."/>
            <person name="Schardl C.L."/>
            <person name="Dupont P.Y."/>
            <person name="Berry D."/>
            <person name="Ram A."/>
            <person name="Scott B."/>
            <person name="Cox M.P."/>
        </authorList>
    </citation>
    <scope>NUCLEOTIDE SEQUENCE [LARGE SCALE GENOMIC DNA]</scope>
    <source>
        <strain evidence="3 4">Fl1</strain>
    </source>
</reference>
<keyword evidence="4" id="KW-1185">Reference proteome</keyword>
<evidence type="ECO:0000313" key="4">
    <source>
        <dbReference type="Proteomes" id="UP000594364"/>
    </source>
</evidence>
<dbReference type="PANTHER" id="PTHR33928">
    <property type="entry name" value="POLYGALACTURONASE QRT3"/>
    <property type="match status" value="1"/>
</dbReference>
<proteinExistence type="predicted"/>
<dbReference type="CDD" id="cd23668">
    <property type="entry name" value="GH55_beta13glucanase-like"/>
    <property type="match status" value="1"/>
</dbReference>
<dbReference type="PANTHER" id="PTHR33928:SF2">
    <property type="entry name" value="PECTATE LYASE SUPERFAMILY PROTEIN DOMAIN-CONTAINING PROTEIN-RELATED"/>
    <property type="match status" value="1"/>
</dbReference>
<dbReference type="InterPro" id="IPR012334">
    <property type="entry name" value="Pectin_lyas_fold"/>
</dbReference>
<dbReference type="Pfam" id="PF12708">
    <property type="entry name" value="Pect-lyase_RHGA_epim"/>
    <property type="match status" value="2"/>
</dbReference>
<gene>
    <name evidence="3" type="ORF">C2857_006811</name>
</gene>
<organism evidence="3 4">
    <name type="scientific">Epichloe festucae (strain Fl1)</name>
    <dbReference type="NCBI Taxonomy" id="877507"/>
    <lineage>
        <taxon>Eukaryota</taxon>
        <taxon>Fungi</taxon>
        <taxon>Dikarya</taxon>
        <taxon>Ascomycota</taxon>
        <taxon>Pezizomycotina</taxon>
        <taxon>Sordariomycetes</taxon>
        <taxon>Hypocreomycetidae</taxon>
        <taxon>Hypocreales</taxon>
        <taxon>Clavicipitaceae</taxon>
        <taxon>Epichloe</taxon>
    </lineage>
</organism>
<dbReference type="GO" id="GO:0004650">
    <property type="term" value="F:polygalacturonase activity"/>
    <property type="evidence" value="ECO:0007669"/>
    <property type="project" value="InterPro"/>
</dbReference>
<feature type="domain" description="Rhamnogalacturonase A/B/Epimerase-like pectate lyase" evidence="2">
    <location>
        <begin position="169"/>
        <end position="393"/>
    </location>
</feature>
<dbReference type="AlphaFoldDB" id="A0A7S9PW59"/>
<dbReference type="EMBL" id="CP031387">
    <property type="protein sequence ID" value="QPH02598.1"/>
    <property type="molecule type" value="Genomic_DNA"/>
</dbReference>
<dbReference type="FunFam" id="2.160.20.10:FF:000023">
    <property type="entry name" value="Exo-beta-1,3-glucanase Exg0"/>
    <property type="match status" value="1"/>
</dbReference>
<name>A0A7S9PW59_EPIFF</name>
<dbReference type="SUPFAM" id="SSF51126">
    <property type="entry name" value="Pectin lyase-like"/>
    <property type="match status" value="2"/>
</dbReference>
<dbReference type="InterPro" id="IPR011050">
    <property type="entry name" value="Pectin_lyase_fold/virulence"/>
</dbReference>
<accession>A0A7S9PW59</accession>
<dbReference type="OrthoDB" id="1046782at2759"/>